<dbReference type="Proteomes" id="UP000828390">
    <property type="component" value="Unassembled WGS sequence"/>
</dbReference>
<sequence>MSFGVPREVMSVRILSSGVPREAMSGGILSSGVQRGKCPGENCPRVYQGRGGLGEYCPRVYHGVNIRRNTVLGCIMGGGGSGGILSSGLPGCVFVCLGEYCHRVSQGGVRGNTVLGFTMWDVFPGEYCPRVTGVGARRG</sequence>
<proteinExistence type="predicted"/>
<accession>A0A9D4CM93</accession>
<comment type="caution">
    <text evidence="1">The sequence shown here is derived from an EMBL/GenBank/DDBJ whole genome shotgun (WGS) entry which is preliminary data.</text>
</comment>
<keyword evidence="2" id="KW-1185">Reference proteome</keyword>
<reference evidence="1" key="2">
    <citation type="submission" date="2020-11" db="EMBL/GenBank/DDBJ databases">
        <authorList>
            <person name="McCartney M.A."/>
            <person name="Auch B."/>
            <person name="Kono T."/>
            <person name="Mallez S."/>
            <person name="Becker A."/>
            <person name="Gohl D.M."/>
            <person name="Silverstein K.A.T."/>
            <person name="Koren S."/>
            <person name="Bechman K.B."/>
            <person name="Herman A."/>
            <person name="Abrahante J.E."/>
            <person name="Garbe J."/>
        </authorList>
    </citation>
    <scope>NUCLEOTIDE SEQUENCE</scope>
    <source>
        <strain evidence="1">Duluth1</strain>
        <tissue evidence="1">Whole animal</tissue>
    </source>
</reference>
<gene>
    <name evidence="1" type="ORF">DPMN_053253</name>
</gene>
<dbReference type="EMBL" id="JAIWYP010000012">
    <property type="protein sequence ID" value="KAH3727321.1"/>
    <property type="molecule type" value="Genomic_DNA"/>
</dbReference>
<organism evidence="1 2">
    <name type="scientific">Dreissena polymorpha</name>
    <name type="common">Zebra mussel</name>
    <name type="synonym">Mytilus polymorpha</name>
    <dbReference type="NCBI Taxonomy" id="45954"/>
    <lineage>
        <taxon>Eukaryota</taxon>
        <taxon>Metazoa</taxon>
        <taxon>Spiralia</taxon>
        <taxon>Lophotrochozoa</taxon>
        <taxon>Mollusca</taxon>
        <taxon>Bivalvia</taxon>
        <taxon>Autobranchia</taxon>
        <taxon>Heteroconchia</taxon>
        <taxon>Euheterodonta</taxon>
        <taxon>Imparidentia</taxon>
        <taxon>Neoheterodontei</taxon>
        <taxon>Myida</taxon>
        <taxon>Dreissenoidea</taxon>
        <taxon>Dreissenidae</taxon>
        <taxon>Dreissena</taxon>
    </lineage>
</organism>
<protein>
    <submittedName>
        <fullName evidence="1">Uncharacterized protein</fullName>
    </submittedName>
</protein>
<reference evidence="1" key="1">
    <citation type="journal article" date="2019" name="bioRxiv">
        <title>The Genome of the Zebra Mussel, Dreissena polymorpha: A Resource for Invasive Species Research.</title>
        <authorList>
            <person name="McCartney M.A."/>
            <person name="Auch B."/>
            <person name="Kono T."/>
            <person name="Mallez S."/>
            <person name="Zhang Y."/>
            <person name="Obille A."/>
            <person name="Becker A."/>
            <person name="Abrahante J.E."/>
            <person name="Garbe J."/>
            <person name="Badalamenti J.P."/>
            <person name="Herman A."/>
            <person name="Mangelson H."/>
            <person name="Liachko I."/>
            <person name="Sullivan S."/>
            <person name="Sone E.D."/>
            <person name="Koren S."/>
            <person name="Silverstein K.A.T."/>
            <person name="Beckman K.B."/>
            <person name="Gohl D.M."/>
        </authorList>
    </citation>
    <scope>NUCLEOTIDE SEQUENCE</scope>
    <source>
        <strain evidence="1">Duluth1</strain>
        <tissue evidence="1">Whole animal</tissue>
    </source>
</reference>
<evidence type="ECO:0000313" key="2">
    <source>
        <dbReference type="Proteomes" id="UP000828390"/>
    </source>
</evidence>
<evidence type="ECO:0000313" key="1">
    <source>
        <dbReference type="EMBL" id="KAH3727321.1"/>
    </source>
</evidence>
<dbReference type="AlphaFoldDB" id="A0A9D4CM93"/>
<name>A0A9D4CM93_DREPO</name>